<dbReference type="OrthoDB" id="3197277at2"/>
<feature type="active site" description="Cysteine persulfide intermediate" evidence="3">
    <location>
        <position position="141"/>
    </location>
</feature>
<comment type="similarity">
    <text evidence="3">Belongs to the FdhD family.</text>
</comment>
<name>A0A430KMK2_9GAMM</name>
<gene>
    <name evidence="3 5" type="primary">fdhD</name>
    <name evidence="5" type="ORF">EH243_15775</name>
</gene>
<protein>
    <recommendedName>
        <fullName evidence="3">Sulfur carrier protein FdhD</fullName>
    </recommendedName>
</protein>
<dbReference type="Gene3D" id="3.10.20.10">
    <property type="match status" value="1"/>
</dbReference>
<dbReference type="AlphaFoldDB" id="A0A430KMK2"/>
<dbReference type="GO" id="GO:0097163">
    <property type="term" value="F:sulfur carrier activity"/>
    <property type="evidence" value="ECO:0007669"/>
    <property type="project" value="UniProtKB-UniRule"/>
</dbReference>
<accession>A0A430KMK2</accession>
<comment type="function">
    <text evidence="3">Required for formate dehydrogenase (FDH) activity. Acts as a sulfur carrier protein that transfers sulfur from IscS to the molybdenum cofactor prior to its insertion into FDH.</text>
</comment>
<keyword evidence="6" id="KW-1185">Reference proteome</keyword>
<dbReference type="HAMAP" id="MF_00187">
    <property type="entry name" value="FdhD"/>
    <property type="match status" value="1"/>
</dbReference>
<dbReference type="RefSeq" id="WP_126159632.1">
    <property type="nucleotide sequence ID" value="NZ_RQXW01000018.1"/>
</dbReference>
<comment type="subcellular location">
    <subcellularLocation>
        <location evidence="3">Cytoplasm</location>
    </subcellularLocation>
</comment>
<dbReference type="Proteomes" id="UP000283087">
    <property type="component" value="Unassembled WGS sequence"/>
</dbReference>
<organism evidence="5 6">
    <name type="scientific">Amphritea opalescens</name>
    <dbReference type="NCBI Taxonomy" id="2490544"/>
    <lineage>
        <taxon>Bacteria</taxon>
        <taxon>Pseudomonadati</taxon>
        <taxon>Pseudomonadota</taxon>
        <taxon>Gammaproteobacteria</taxon>
        <taxon>Oceanospirillales</taxon>
        <taxon>Oceanospirillaceae</taxon>
        <taxon>Amphritea</taxon>
    </lineage>
</organism>
<dbReference type="InterPro" id="IPR003786">
    <property type="entry name" value="FdhD"/>
</dbReference>
<dbReference type="SUPFAM" id="SSF53927">
    <property type="entry name" value="Cytidine deaminase-like"/>
    <property type="match status" value="1"/>
</dbReference>
<feature type="region of interest" description="Disordered" evidence="4">
    <location>
        <begin position="1"/>
        <end position="20"/>
    </location>
</feature>
<keyword evidence="5" id="KW-0808">Transferase</keyword>
<proteinExistence type="inferred from homology"/>
<dbReference type="NCBIfam" id="TIGR00129">
    <property type="entry name" value="fdhD_narQ"/>
    <property type="match status" value="1"/>
</dbReference>
<comment type="caution">
    <text evidence="5">The sequence shown here is derived from an EMBL/GenBank/DDBJ whole genome shotgun (WGS) entry which is preliminary data.</text>
</comment>
<dbReference type="PANTHER" id="PTHR30592">
    <property type="entry name" value="FORMATE DEHYDROGENASE"/>
    <property type="match status" value="1"/>
</dbReference>
<evidence type="ECO:0000313" key="5">
    <source>
        <dbReference type="EMBL" id="RTE64702.1"/>
    </source>
</evidence>
<dbReference type="GO" id="GO:0006777">
    <property type="term" value="P:Mo-molybdopterin cofactor biosynthetic process"/>
    <property type="evidence" value="ECO:0007669"/>
    <property type="project" value="UniProtKB-UniRule"/>
</dbReference>
<keyword evidence="2 3" id="KW-0501">Molybdenum cofactor biosynthesis</keyword>
<reference evidence="5 6" key="1">
    <citation type="submission" date="2018-11" db="EMBL/GenBank/DDBJ databases">
        <title>The draft genome sequence of Amphritea opalescens ANRC-JH13T.</title>
        <authorList>
            <person name="Fang Z."/>
            <person name="Zhang Y."/>
            <person name="Han X."/>
        </authorList>
    </citation>
    <scope>NUCLEOTIDE SEQUENCE [LARGE SCALE GENOMIC DNA]</scope>
    <source>
        <strain evidence="5 6">ANRC-JH13</strain>
    </source>
</reference>
<dbReference type="GO" id="GO:0005737">
    <property type="term" value="C:cytoplasm"/>
    <property type="evidence" value="ECO:0007669"/>
    <property type="project" value="UniProtKB-SubCell"/>
</dbReference>
<evidence type="ECO:0000256" key="1">
    <source>
        <dbReference type="ARBA" id="ARBA00022490"/>
    </source>
</evidence>
<dbReference type="PIRSF" id="PIRSF015626">
    <property type="entry name" value="FdhD"/>
    <property type="match status" value="1"/>
</dbReference>
<keyword evidence="1 3" id="KW-0963">Cytoplasm</keyword>
<dbReference type="GO" id="GO:0016783">
    <property type="term" value="F:sulfurtransferase activity"/>
    <property type="evidence" value="ECO:0007669"/>
    <property type="project" value="InterPro"/>
</dbReference>
<dbReference type="Pfam" id="PF02634">
    <property type="entry name" value="FdhD-NarQ"/>
    <property type="match status" value="1"/>
</dbReference>
<sequence>MALKHSIPNPSSKPNSKNCPEDSLTLSLDDCYTQSVVSRWQADQQLDALDQIADEIPVAMVYNGISHAVMMASPCDLEDFALGFSLSEGIIKTAGEVYGLELVMADTDNLAAGIEVQLSITTQRSMQLKQRRRNLTGRTGCGLCGTESLQQAIRPVKRVPCLPIASPTAVEQALTQLKANQPLQTITGACHGAAWCDLQGNIQLLREDVGRHNALDKLLGALQQSNTDLSEGFVLVSSRASYEMVHKAASRGVSTLVAVSAPTGLALQLAQQAGLNLIGFARPGRHVIYNQSVTTGSTQSFDDSKE</sequence>
<evidence type="ECO:0000256" key="3">
    <source>
        <dbReference type="HAMAP-Rule" id="MF_00187"/>
    </source>
</evidence>
<dbReference type="InterPro" id="IPR016193">
    <property type="entry name" value="Cytidine_deaminase-like"/>
</dbReference>
<feature type="binding site" evidence="3">
    <location>
        <begin position="280"/>
        <end position="285"/>
    </location>
    <ligand>
        <name>Mo-bis(molybdopterin guanine dinucleotide)</name>
        <dbReference type="ChEBI" id="CHEBI:60539"/>
    </ligand>
</feature>
<feature type="compositionally biased region" description="Low complexity" evidence="4">
    <location>
        <begin position="8"/>
        <end position="18"/>
    </location>
</feature>
<evidence type="ECO:0000313" key="6">
    <source>
        <dbReference type="Proteomes" id="UP000283087"/>
    </source>
</evidence>
<dbReference type="EMBL" id="RQXW01000018">
    <property type="protein sequence ID" value="RTE64702.1"/>
    <property type="molecule type" value="Genomic_DNA"/>
</dbReference>
<dbReference type="PANTHER" id="PTHR30592:SF1">
    <property type="entry name" value="SULFUR CARRIER PROTEIN FDHD"/>
    <property type="match status" value="1"/>
</dbReference>
<evidence type="ECO:0000256" key="2">
    <source>
        <dbReference type="ARBA" id="ARBA00023150"/>
    </source>
</evidence>
<evidence type="ECO:0000256" key="4">
    <source>
        <dbReference type="SAM" id="MobiDB-lite"/>
    </source>
</evidence>
<dbReference type="Gene3D" id="3.40.140.10">
    <property type="entry name" value="Cytidine Deaminase, domain 2"/>
    <property type="match status" value="1"/>
</dbReference>